<proteinExistence type="predicted"/>
<feature type="region of interest" description="Disordered" evidence="1">
    <location>
        <begin position="45"/>
        <end position="73"/>
    </location>
</feature>
<reference evidence="4" key="1">
    <citation type="submission" date="2018-05" db="EMBL/GenBank/DDBJ databases">
        <authorList>
            <person name="Agudelo C."/>
            <person name="Belgraves K."/>
            <person name="Bryant B."/>
            <person name="Burch A."/>
            <person name="Burrows Z."/>
            <person name="Douthitt C."/>
            <person name="Delaflor Y."/>
            <person name="Durden S."/>
            <person name="Esquivel A."/>
            <person name="Garofalo J."/>
            <person name="Grace R."/>
            <person name="Kronk J."/>
            <person name="Krumfolz S."/>
            <person name="Kuiack J."/>
            <person name="Lindo R."/>
            <person name="Noel R."/>
            <person name="Norus J."/>
            <person name="Parks M."/>
            <person name="Rahmoune A."/>
            <person name="Rivera D."/>
            <person name="Rodriguez J."/>
            <person name="Thompson S."/>
            <person name="Vasquez J."/>
            <person name="Vosburg C."/>
            <person name="Wiersma-Koch H."/>
            <person name="D'Elia T."/>
            <person name="Garlena R.A."/>
            <person name="Russell D.A."/>
            <person name="Pope W.H."/>
            <person name="Jacobs-Sera D."/>
            <person name="Hatfull G.F."/>
        </authorList>
    </citation>
    <scope>NUCLEOTIDE SEQUENCE [LARGE SCALE GENOMIC DNA]</scope>
</reference>
<keyword evidence="2" id="KW-0472">Membrane</keyword>
<dbReference type="Proteomes" id="UP000252271">
    <property type="component" value="Segment"/>
</dbReference>
<sequence>MGRSDRRAAPRSRGRVVNGAVFVPAVILAVVLVFVVREVFRGTPPVTPRTAPASPTRDTYLQIRNGRAVERDL</sequence>
<organism evidence="3 4">
    <name type="scientific">Gordonia phage Nadeem</name>
    <dbReference type="NCBI Taxonomy" id="2250369"/>
    <lineage>
        <taxon>Viruses</taxon>
        <taxon>Duplodnaviria</taxon>
        <taxon>Heunggongvirae</taxon>
        <taxon>Uroviricota</taxon>
        <taxon>Caudoviricetes</taxon>
        <taxon>Betterkatzvirus</taxon>
        <taxon>Betterkatzvirus betterkatz</taxon>
    </lineage>
</organism>
<keyword evidence="2" id="KW-1133">Transmembrane helix</keyword>
<name>A0A2Z5HDE1_9CAUD</name>
<evidence type="ECO:0000313" key="3">
    <source>
        <dbReference type="EMBL" id="AXC38121.1"/>
    </source>
</evidence>
<evidence type="ECO:0000256" key="1">
    <source>
        <dbReference type="SAM" id="MobiDB-lite"/>
    </source>
</evidence>
<dbReference type="EMBL" id="MH399781">
    <property type="protein sequence ID" value="AXC38121.1"/>
    <property type="molecule type" value="Genomic_DNA"/>
</dbReference>
<protein>
    <submittedName>
        <fullName evidence="3">Uncharacterized protein</fullName>
    </submittedName>
</protein>
<feature type="transmembrane region" description="Helical" evidence="2">
    <location>
        <begin position="16"/>
        <end position="36"/>
    </location>
</feature>
<gene>
    <name evidence="3" type="primary">43</name>
    <name evidence="3" type="ORF">SEA_NADEEM_43</name>
</gene>
<evidence type="ECO:0000256" key="2">
    <source>
        <dbReference type="SAM" id="Phobius"/>
    </source>
</evidence>
<accession>A0A2Z5HDE1</accession>
<evidence type="ECO:0000313" key="4">
    <source>
        <dbReference type="Proteomes" id="UP000252271"/>
    </source>
</evidence>
<keyword evidence="2" id="KW-0812">Transmembrane</keyword>